<reference evidence="1 2" key="1">
    <citation type="journal article" date="2020" name="Phytopathology">
        <title>Genome Sequence Resources of Colletotrichum truncatum, C. plurivorum, C. musicola, and C. sojae: Four Species Pathogenic to Soybean (Glycine max).</title>
        <authorList>
            <person name="Rogerio F."/>
            <person name="Boufleur T.R."/>
            <person name="Ciampi-Guillardi M."/>
            <person name="Sukno S.A."/>
            <person name="Thon M.R."/>
            <person name="Massola Junior N.S."/>
            <person name="Baroncelli R."/>
        </authorList>
    </citation>
    <scope>NUCLEOTIDE SEQUENCE [LARGE SCALE GENOMIC DNA]</scope>
    <source>
        <strain evidence="1 2">CMES1059</strain>
    </source>
</reference>
<evidence type="ECO:0000313" key="2">
    <source>
        <dbReference type="Proteomes" id="UP000805649"/>
    </source>
</evidence>
<dbReference type="Proteomes" id="UP000805649">
    <property type="component" value="Unassembled WGS sequence"/>
</dbReference>
<proteinExistence type="predicted"/>
<dbReference type="EMBL" id="VUJX02000005">
    <property type="protein sequence ID" value="KAL0936262.1"/>
    <property type="molecule type" value="Genomic_DNA"/>
</dbReference>
<keyword evidence="2" id="KW-1185">Reference proteome</keyword>
<protein>
    <submittedName>
        <fullName evidence="1">Pectinesterase</fullName>
    </submittedName>
</protein>
<gene>
    <name evidence="1" type="ORF">CTRU02_208477</name>
</gene>
<name>A0ACC3YWU2_COLTU</name>
<sequence length="456" mass="53000">MPSLDTLYPPLDPQTRSTRLLKFLPQDNDTIRCTLTTHTIDDPPPFIGLSYVWGPPSPSYDILVNNEPFQVRENLWHALRRLVQIANNDNHSILPPRNSRIRVPQYYWIDAICINQEDAFERGFQVDLMKDIFSTATFVMAWLGESEDDVPALFEYLQDLKHTPRRNRNEFLRNAKKPFSFKDAQWLVSRPYWSRIWIVQEFTLARELYILCGSDTLSWPALQQLRPFGMSNRTNLGFKHFSKQENHYSIRKHVNSCTELSNLRRSWQTQSNQPSFTDGNPESGARPTLTRLLAFCKDYQCTDPRDRVYGLLGLTDTGGKDCISADYTISPFELYHRVIFHLQQNGRAASEVFRSRLAEGLQIVHEDGLSTSTFIYETVGSRTVRRLLTSGSDVWREQLLKELEDNLGFKVTESCPERLDLYERIISHYRDFPSEQDPATWATFERAIKLLQTGKD</sequence>
<organism evidence="1 2">
    <name type="scientific">Colletotrichum truncatum</name>
    <name type="common">Anthracnose fungus</name>
    <name type="synonym">Colletotrichum capsici</name>
    <dbReference type="NCBI Taxonomy" id="5467"/>
    <lineage>
        <taxon>Eukaryota</taxon>
        <taxon>Fungi</taxon>
        <taxon>Dikarya</taxon>
        <taxon>Ascomycota</taxon>
        <taxon>Pezizomycotina</taxon>
        <taxon>Sordariomycetes</taxon>
        <taxon>Hypocreomycetidae</taxon>
        <taxon>Glomerellales</taxon>
        <taxon>Glomerellaceae</taxon>
        <taxon>Colletotrichum</taxon>
        <taxon>Colletotrichum truncatum species complex</taxon>
    </lineage>
</organism>
<accession>A0ACC3YWU2</accession>
<evidence type="ECO:0000313" key="1">
    <source>
        <dbReference type="EMBL" id="KAL0936262.1"/>
    </source>
</evidence>
<comment type="caution">
    <text evidence="1">The sequence shown here is derived from an EMBL/GenBank/DDBJ whole genome shotgun (WGS) entry which is preliminary data.</text>
</comment>